<accession>A0A195D7U3</accession>
<evidence type="ECO:0000313" key="3">
    <source>
        <dbReference type="Proteomes" id="UP000078542"/>
    </source>
</evidence>
<feature type="compositionally biased region" description="Basic and acidic residues" evidence="1">
    <location>
        <begin position="25"/>
        <end position="35"/>
    </location>
</feature>
<dbReference type="AlphaFoldDB" id="A0A195D7U3"/>
<dbReference type="Proteomes" id="UP000078542">
    <property type="component" value="Unassembled WGS sequence"/>
</dbReference>
<keyword evidence="3" id="KW-1185">Reference proteome</keyword>
<evidence type="ECO:0000256" key="1">
    <source>
        <dbReference type="SAM" id="MobiDB-lite"/>
    </source>
</evidence>
<sequence>MRPNIGYRIMHPLLSQLRIRSERAEGDGDIDREARGAPSPLSGQFRNDVNERNGLEYFGCIKYFRLHRQLEALQRVLSVEYLSEFSGYYVNSRYMERKDLLKQRITSALIQQIYSRNIYGQFSLLK</sequence>
<evidence type="ECO:0000313" key="2">
    <source>
        <dbReference type="EMBL" id="KYN08524.1"/>
    </source>
</evidence>
<name>A0A195D7U3_9HYME</name>
<proteinExistence type="predicted"/>
<feature type="region of interest" description="Disordered" evidence="1">
    <location>
        <begin position="25"/>
        <end position="45"/>
    </location>
</feature>
<gene>
    <name evidence="2" type="ORF">ALC62_00508</name>
</gene>
<organism evidence="2 3">
    <name type="scientific">Cyphomyrmex costatus</name>
    <dbReference type="NCBI Taxonomy" id="456900"/>
    <lineage>
        <taxon>Eukaryota</taxon>
        <taxon>Metazoa</taxon>
        <taxon>Ecdysozoa</taxon>
        <taxon>Arthropoda</taxon>
        <taxon>Hexapoda</taxon>
        <taxon>Insecta</taxon>
        <taxon>Pterygota</taxon>
        <taxon>Neoptera</taxon>
        <taxon>Endopterygota</taxon>
        <taxon>Hymenoptera</taxon>
        <taxon>Apocrita</taxon>
        <taxon>Aculeata</taxon>
        <taxon>Formicoidea</taxon>
        <taxon>Formicidae</taxon>
        <taxon>Myrmicinae</taxon>
        <taxon>Cyphomyrmex</taxon>
    </lineage>
</organism>
<dbReference type="EMBL" id="KQ976760">
    <property type="protein sequence ID" value="KYN08524.1"/>
    <property type="molecule type" value="Genomic_DNA"/>
</dbReference>
<protein>
    <submittedName>
        <fullName evidence="2">Uncharacterized protein</fullName>
    </submittedName>
</protein>
<reference evidence="2 3" key="1">
    <citation type="submission" date="2016-03" db="EMBL/GenBank/DDBJ databases">
        <title>Cyphomyrmex costatus WGS genome.</title>
        <authorList>
            <person name="Nygaard S."/>
            <person name="Hu H."/>
            <person name="Boomsma J."/>
            <person name="Zhang G."/>
        </authorList>
    </citation>
    <scope>NUCLEOTIDE SEQUENCE [LARGE SCALE GENOMIC DNA]</scope>
    <source>
        <strain evidence="2">MS0001</strain>
        <tissue evidence="2">Whole body</tissue>
    </source>
</reference>